<dbReference type="RefSeq" id="WP_189457811.1">
    <property type="nucleotide sequence ID" value="NZ_BMYD01000006.1"/>
</dbReference>
<dbReference type="Pfam" id="PF11160">
    <property type="entry name" value="Hva1_TUDOR"/>
    <property type="match status" value="1"/>
</dbReference>
<evidence type="ECO:0000313" key="3">
    <source>
        <dbReference type="EMBL" id="GHA89244.1"/>
    </source>
</evidence>
<sequence>MSNDTPKFQKGDAVEWNTSQGTTHGTIVGTVTASAQAGGHTAHATKDEPQYRVRSDKTGSTAIHKPGALRPYKAD</sequence>
<name>A0A918T391_9GAMM</name>
<keyword evidence="4" id="KW-1185">Reference proteome</keyword>
<feature type="region of interest" description="Disordered" evidence="1">
    <location>
        <begin position="1"/>
        <end position="75"/>
    </location>
</feature>
<accession>A0A918T391</accession>
<comment type="caution">
    <text evidence="3">The sequence shown here is derived from an EMBL/GenBank/DDBJ whole genome shotgun (WGS) entry which is preliminary data.</text>
</comment>
<reference evidence="3" key="2">
    <citation type="submission" date="2020-09" db="EMBL/GenBank/DDBJ databases">
        <authorList>
            <person name="Sun Q."/>
            <person name="Kim S."/>
        </authorList>
    </citation>
    <scope>NUCLEOTIDE SEQUENCE</scope>
    <source>
        <strain evidence="3">KCTC 23077</strain>
    </source>
</reference>
<dbReference type="EMBL" id="BMYD01000006">
    <property type="protein sequence ID" value="GHA89244.1"/>
    <property type="molecule type" value="Genomic_DNA"/>
</dbReference>
<gene>
    <name evidence="3" type="ORF">GCM10007067_28950</name>
</gene>
<dbReference type="Proteomes" id="UP000646426">
    <property type="component" value="Unassembled WGS sequence"/>
</dbReference>
<evidence type="ECO:0000313" key="4">
    <source>
        <dbReference type="Proteomes" id="UP000646426"/>
    </source>
</evidence>
<feature type="compositionally biased region" description="Basic and acidic residues" evidence="1">
    <location>
        <begin position="44"/>
        <end position="57"/>
    </location>
</feature>
<evidence type="ECO:0000256" key="1">
    <source>
        <dbReference type="SAM" id="MobiDB-lite"/>
    </source>
</evidence>
<protein>
    <recommendedName>
        <fullName evidence="2">Hypervirulence associated protein TUDOR domain-containing protein</fullName>
    </recommendedName>
</protein>
<dbReference type="Gene3D" id="2.30.30.1060">
    <property type="match status" value="1"/>
</dbReference>
<feature type="domain" description="Hypervirulence associated protein TUDOR" evidence="2">
    <location>
        <begin position="11"/>
        <end position="69"/>
    </location>
</feature>
<organism evidence="3 4">
    <name type="scientific">Cognatilysobacter bugurensis</name>
    <dbReference type="NCBI Taxonomy" id="543356"/>
    <lineage>
        <taxon>Bacteria</taxon>
        <taxon>Pseudomonadati</taxon>
        <taxon>Pseudomonadota</taxon>
        <taxon>Gammaproteobacteria</taxon>
        <taxon>Lysobacterales</taxon>
        <taxon>Lysobacteraceae</taxon>
        <taxon>Cognatilysobacter</taxon>
    </lineage>
</organism>
<feature type="compositionally biased region" description="Low complexity" evidence="1">
    <location>
        <begin position="21"/>
        <end position="32"/>
    </location>
</feature>
<dbReference type="InterPro" id="IPR021331">
    <property type="entry name" value="Hva1_TUDOR"/>
</dbReference>
<evidence type="ECO:0000259" key="2">
    <source>
        <dbReference type="Pfam" id="PF11160"/>
    </source>
</evidence>
<reference evidence="3" key="1">
    <citation type="journal article" date="2014" name="Int. J. Syst. Evol. Microbiol.">
        <title>Complete genome sequence of Corynebacterium casei LMG S-19264T (=DSM 44701T), isolated from a smear-ripened cheese.</title>
        <authorList>
            <consortium name="US DOE Joint Genome Institute (JGI-PGF)"/>
            <person name="Walter F."/>
            <person name="Albersmeier A."/>
            <person name="Kalinowski J."/>
            <person name="Ruckert C."/>
        </authorList>
    </citation>
    <scope>NUCLEOTIDE SEQUENCE</scope>
    <source>
        <strain evidence="3">KCTC 23077</strain>
    </source>
</reference>
<proteinExistence type="predicted"/>
<dbReference type="AlphaFoldDB" id="A0A918T391"/>